<proteinExistence type="predicted"/>
<dbReference type="EMBL" id="CP095043">
    <property type="protein sequence ID" value="UOQ61642.1"/>
    <property type="molecule type" value="Genomic_DNA"/>
</dbReference>
<dbReference type="InterPro" id="IPR008523">
    <property type="entry name" value="DUF805"/>
</dbReference>
<keyword evidence="2" id="KW-0472">Membrane</keyword>
<name>A0ABY4FZA7_9MICO</name>
<protein>
    <submittedName>
        <fullName evidence="3">DUF805 domain-containing protein</fullName>
    </submittedName>
</protein>
<feature type="region of interest" description="Disordered" evidence="1">
    <location>
        <begin position="184"/>
        <end position="213"/>
    </location>
</feature>
<dbReference type="PANTHER" id="PTHR34980">
    <property type="entry name" value="INNER MEMBRANE PROTEIN-RELATED-RELATED"/>
    <property type="match status" value="1"/>
</dbReference>
<accession>A0ABY4FZA7</accession>
<organism evidence="3 4">
    <name type="scientific">Leucobacter rhizosphaerae</name>
    <dbReference type="NCBI Taxonomy" id="2932245"/>
    <lineage>
        <taxon>Bacteria</taxon>
        <taxon>Bacillati</taxon>
        <taxon>Actinomycetota</taxon>
        <taxon>Actinomycetes</taxon>
        <taxon>Micrococcales</taxon>
        <taxon>Microbacteriaceae</taxon>
        <taxon>Leucobacter</taxon>
    </lineage>
</organism>
<evidence type="ECO:0000313" key="3">
    <source>
        <dbReference type="EMBL" id="UOQ61642.1"/>
    </source>
</evidence>
<keyword evidence="4" id="KW-1185">Reference proteome</keyword>
<evidence type="ECO:0000313" key="4">
    <source>
        <dbReference type="Proteomes" id="UP000831775"/>
    </source>
</evidence>
<keyword evidence="2" id="KW-1133">Transmembrane helix</keyword>
<dbReference type="Pfam" id="PF05656">
    <property type="entry name" value="DUF805"/>
    <property type="match status" value="1"/>
</dbReference>
<feature type="transmembrane region" description="Helical" evidence="2">
    <location>
        <begin position="119"/>
        <end position="139"/>
    </location>
</feature>
<reference evidence="3 4" key="1">
    <citation type="submission" date="2022-04" db="EMBL/GenBank/DDBJ databases">
        <title>Leucobacter sp. isolated from rhizosphere of onion.</title>
        <authorList>
            <person name="Won M."/>
            <person name="Lee C.-M."/>
            <person name="Woen H.-Y."/>
            <person name="Kwon S.-W."/>
        </authorList>
    </citation>
    <scope>NUCLEOTIDE SEQUENCE [LARGE SCALE GENOMIC DNA]</scope>
    <source>
        <strain evidence="3 4">H25R-14</strain>
    </source>
</reference>
<evidence type="ECO:0000256" key="2">
    <source>
        <dbReference type="SAM" id="Phobius"/>
    </source>
</evidence>
<keyword evidence="2" id="KW-0812">Transmembrane</keyword>
<dbReference type="RefSeq" id="WP_244688271.1">
    <property type="nucleotide sequence ID" value="NZ_CP095043.1"/>
</dbReference>
<gene>
    <name evidence="3" type="ORF">MUN76_06705</name>
</gene>
<feature type="transmembrane region" description="Helical" evidence="2">
    <location>
        <begin position="151"/>
        <end position="173"/>
    </location>
</feature>
<feature type="transmembrane region" description="Helical" evidence="2">
    <location>
        <begin position="76"/>
        <end position="99"/>
    </location>
</feature>
<dbReference type="Proteomes" id="UP000831775">
    <property type="component" value="Chromosome"/>
</dbReference>
<sequence length="213" mass="22843">MSHLGTPGPPPYPYAPPSIPPPFVGFPAPGPGEPFNGAAHPFDTIRPLYGATFVQSIRRFFVSYARFSGRASRSEFWWSFLLCGLLRVIPFLLLGVFAIVSESLPTSSVNASAERSLALAGGLVVLAVHLGLLLPQLAVAARRLHDGDFSALLLLLLLIPWIGVIIIGVFMLLEPKPSGRRFDRDPMPAPGTVWSPPLGQPGGWNGAASDARR</sequence>
<dbReference type="PANTHER" id="PTHR34980:SF2">
    <property type="entry name" value="INNER MEMBRANE PROTEIN YHAH-RELATED"/>
    <property type="match status" value="1"/>
</dbReference>
<evidence type="ECO:0000256" key="1">
    <source>
        <dbReference type="SAM" id="MobiDB-lite"/>
    </source>
</evidence>